<gene>
    <name evidence="2" type="ORF">TNCT_689141</name>
</gene>
<feature type="region of interest" description="Disordered" evidence="1">
    <location>
        <begin position="63"/>
        <end position="83"/>
    </location>
</feature>
<proteinExistence type="predicted"/>
<comment type="caution">
    <text evidence="2">The sequence shown here is derived from an EMBL/GenBank/DDBJ whole genome shotgun (WGS) entry which is preliminary data.</text>
</comment>
<dbReference type="Proteomes" id="UP000887116">
    <property type="component" value="Unassembled WGS sequence"/>
</dbReference>
<evidence type="ECO:0000256" key="1">
    <source>
        <dbReference type="SAM" id="MobiDB-lite"/>
    </source>
</evidence>
<dbReference type="EMBL" id="BMAO01034503">
    <property type="protein sequence ID" value="GFQ96980.1"/>
    <property type="molecule type" value="Genomic_DNA"/>
</dbReference>
<evidence type="ECO:0000313" key="2">
    <source>
        <dbReference type="EMBL" id="GFQ96980.1"/>
    </source>
</evidence>
<reference evidence="2" key="1">
    <citation type="submission" date="2020-07" db="EMBL/GenBank/DDBJ databases">
        <title>Multicomponent nature underlies the extraordinary mechanical properties of spider dragline silk.</title>
        <authorList>
            <person name="Kono N."/>
            <person name="Nakamura H."/>
            <person name="Mori M."/>
            <person name="Yoshida Y."/>
            <person name="Ohtoshi R."/>
            <person name="Malay A.D."/>
            <person name="Moran D.A.P."/>
            <person name="Tomita M."/>
            <person name="Numata K."/>
            <person name="Arakawa K."/>
        </authorList>
    </citation>
    <scope>NUCLEOTIDE SEQUENCE</scope>
</reference>
<sequence>MSSFQINNPNKIIERESIHQHPTFRFINMDLQCRENASESHPLGDETWRTRISLIPATPPMCSSNPQHLIITGRGLTGKRKSE</sequence>
<dbReference type="AlphaFoldDB" id="A0A8X6L427"/>
<protein>
    <submittedName>
        <fullName evidence="2">Uncharacterized protein</fullName>
    </submittedName>
</protein>
<keyword evidence="3" id="KW-1185">Reference proteome</keyword>
<accession>A0A8X6L427</accession>
<name>A0A8X6L427_TRICU</name>
<organism evidence="2 3">
    <name type="scientific">Trichonephila clavata</name>
    <name type="common">Joro spider</name>
    <name type="synonym">Nephila clavata</name>
    <dbReference type="NCBI Taxonomy" id="2740835"/>
    <lineage>
        <taxon>Eukaryota</taxon>
        <taxon>Metazoa</taxon>
        <taxon>Ecdysozoa</taxon>
        <taxon>Arthropoda</taxon>
        <taxon>Chelicerata</taxon>
        <taxon>Arachnida</taxon>
        <taxon>Araneae</taxon>
        <taxon>Araneomorphae</taxon>
        <taxon>Entelegynae</taxon>
        <taxon>Araneoidea</taxon>
        <taxon>Nephilidae</taxon>
        <taxon>Trichonephila</taxon>
    </lineage>
</organism>
<evidence type="ECO:0000313" key="3">
    <source>
        <dbReference type="Proteomes" id="UP000887116"/>
    </source>
</evidence>